<keyword evidence="2" id="KW-1003">Cell membrane</keyword>
<dbReference type="GO" id="GO:0005886">
    <property type="term" value="C:plasma membrane"/>
    <property type="evidence" value="ECO:0007669"/>
    <property type="project" value="UniProtKB-SubCell"/>
</dbReference>
<keyword evidence="5 6" id="KW-0472">Membrane</keyword>
<feature type="transmembrane region" description="Helical" evidence="6">
    <location>
        <begin position="389"/>
        <end position="409"/>
    </location>
</feature>
<sequence length="842" mass="92479">MAVWLFVGISSLVLVILGVTDGFMLSDVWLGYLSSGGASVAGLCLLVLCALLICCIKGRYRIICMTLCSALMAILFAMRALIAAEAFDQKTLDTRHIVQAKAYMPTISDGVYDPVLGTSYRQMAVLSDVKLAQAPSDTIGVQTIANPLSDTATATTNQPPPSDISLDALNGISVMMSANPNFSKQDLSVLNTLKPGDVADVVLLITPIERTVSAGGFDANQWLRTRHIHANARIIQAGSISTHTPQSFGEGLIITLEQYRHRLRTHFYQDWHKLTTEQAQAQAVTLSLLTGDRALIDKSTKQMYQLAGISHLLAISGAHVLFLAMMLAAVLLWVLDRFAMSVYQAIPRWQIRMAIMVAASLLYALFTGFDVPAVRTVYMLMAVWAVRYFALPISALSVLCVVALVMVWLDPYMLWQAGFWLSFIAVLLLMRYEMDDAKLVQGGAMTLGWVRTKQLIKLQCWLFFAMLPLSVMLFGKVSIWGLVVNVFAVSLFGAAIVPINLIAGAVFVIAPSISDMLWDVSAQILQLLHTGLEFTLVEQLGGISAWLYAPFGMAGFVLCFMMVALLLLPKVLPKTVLCVPLVALCLIGMPKHSSGIELIWLDSDSPNLSQYLLKVHDDNGTRHWLLLSEQGARLKDNYTNQLIDTLHRQGVDTLDGVIVQSPSAKLMPVVAHIQQTIPIHRYWQAGRHEPLPSPYHEPCTAGMAWQDDALSIRALTGWQMIDDERVQHCELEIISDLPMLAVDMPSMDADAAALDELDQDDAQLPQPNPLNPPNQQGVQMVTMTGGEPLLWQLWAMLCDSEPSLAVAPKQGHQPLILGTQNATDTKPITRQLPAATIYPSTR</sequence>
<dbReference type="PANTHER" id="PTHR30619">
    <property type="entry name" value="DNA INTERNALIZATION/COMPETENCE PROTEIN COMEC/REC2"/>
    <property type="match status" value="1"/>
</dbReference>
<evidence type="ECO:0000256" key="1">
    <source>
        <dbReference type="ARBA" id="ARBA00004651"/>
    </source>
</evidence>
<evidence type="ECO:0000256" key="4">
    <source>
        <dbReference type="ARBA" id="ARBA00022989"/>
    </source>
</evidence>
<feature type="domain" description="ComEC/Rec2-related protein" evidence="7">
    <location>
        <begin position="288"/>
        <end position="561"/>
    </location>
</feature>
<reference evidence="8 9" key="1">
    <citation type="submission" date="2017-02" db="EMBL/GenBank/DDBJ databases">
        <title>Draft genome sequence of Moraxella pluranimalium CCUG 54913T type strain.</title>
        <authorList>
            <person name="Salva-Serra F."/>
            <person name="Engstrom-Jakobsson H."/>
            <person name="Thorell K."/>
            <person name="Jaen-Luchoro D."/>
            <person name="Gonzales-Siles L."/>
            <person name="Karlsson R."/>
            <person name="Yazdan S."/>
            <person name="Boulund F."/>
            <person name="Johnning A."/>
            <person name="Engstrand L."/>
            <person name="Kristiansson E."/>
            <person name="Moore E."/>
        </authorList>
    </citation>
    <scope>NUCLEOTIDE SEQUENCE [LARGE SCALE GENOMIC DNA]</scope>
    <source>
        <strain evidence="8 9">CCUG 54913</strain>
    </source>
</reference>
<comment type="subcellular location">
    <subcellularLocation>
        <location evidence="1">Cell membrane</location>
        <topology evidence="1">Multi-pass membrane protein</topology>
    </subcellularLocation>
</comment>
<feature type="transmembrane region" description="Helical" evidence="6">
    <location>
        <begin position="482"/>
        <end position="510"/>
    </location>
</feature>
<organism evidence="8 9">
    <name type="scientific">Moraxella pluranimalium</name>
    <dbReference type="NCBI Taxonomy" id="470453"/>
    <lineage>
        <taxon>Bacteria</taxon>
        <taxon>Pseudomonadati</taxon>
        <taxon>Pseudomonadota</taxon>
        <taxon>Gammaproteobacteria</taxon>
        <taxon>Moraxellales</taxon>
        <taxon>Moraxellaceae</taxon>
        <taxon>Moraxella</taxon>
    </lineage>
</organism>
<keyword evidence="9" id="KW-1185">Reference proteome</keyword>
<keyword evidence="3 6" id="KW-0812">Transmembrane</keyword>
<keyword evidence="4 6" id="KW-1133">Transmembrane helix</keyword>
<feature type="transmembrane region" description="Helical" evidence="6">
    <location>
        <begin position="414"/>
        <end position="434"/>
    </location>
</feature>
<gene>
    <name evidence="8" type="ORF">B0680_02350</name>
</gene>
<proteinExistence type="predicted"/>
<dbReference type="OrthoDB" id="9761531at2"/>
<evidence type="ECO:0000313" key="9">
    <source>
        <dbReference type="Proteomes" id="UP000189800"/>
    </source>
</evidence>
<evidence type="ECO:0000259" key="7">
    <source>
        <dbReference type="Pfam" id="PF03772"/>
    </source>
</evidence>
<feature type="transmembrane region" description="Helical" evidence="6">
    <location>
        <begin position="28"/>
        <end position="55"/>
    </location>
</feature>
<dbReference type="InterPro" id="IPR004477">
    <property type="entry name" value="ComEC_N"/>
</dbReference>
<evidence type="ECO:0000256" key="5">
    <source>
        <dbReference type="ARBA" id="ARBA00023136"/>
    </source>
</evidence>
<dbReference type="Pfam" id="PF03772">
    <property type="entry name" value="Competence"/>
    <property type="match status" value="1"/>
</dbReference>
<dbReference type="EMBL" id="MUYU01000006">
    <property type="protein sequence ID" value="OOS25684.1"/>
    <property type="molecule type" value="Genomic_DNA"/>
</dbReference>
<evidence type="ECO:0000256" key="6">
    <source>
        <dbReference type="SAM" id="Phobius"/>
    </source>
</evidence>
<feature type="transmembrane region" description="Helical" evidence="6">
    <location>
        <begin position="312"/>
        <end position="335"/>
    </location>
</feature>
<evidence type="ECO:0000256" key="3">
    <source>
        <dbReference type="ARBA" id="ARBA00022692"/>
    </source>
</evidence>
<feature type="transmembrane region" description="Helical" evidence="6">
    <location>
        <begin position="351"/>
        <end position="369"/>
    </location>
</feature>
<feature type="transmembrane region" description="Helical" evidence="6">
    <location>
        <begin position="545"/>
        <end position="568"/>
    </location>
</feature>
<accession>A0A1T0CTL3</accession>
<dbReference type="PANTHER" id="PTHR30619:SF1">
    <property type="entry name" value="RECOMBINATION PROTEIN 2"/>
    <property type="match status" value="1"/>
</dbReference>
<dbReference type="Proteomes" id="UP000189800">
    <property type="component" value="Unassembled WGS sequence"/>
</dbReference>
<dbReference type="STRING" id="470453.B0680_02350"/>
<evidence type="ECO:0000256" key="2">
    <source>
        <dbReference type="ARBA" id="ARBA00022475"/>
    </source>
</evidence>
<protein>
    <recommendedName>
        <fullName evidence="7">ComEC/Rec2-related protein domain-containing protein</fullName>
    </recommendedName>
</protein>
<name>A0A1T0CTL3_9GAMM</name>
<dbReference type="AlphaFoldDB" id="A0A1T0CTL3"/>
<feature type="transmembrane region" description="Helical" evidence="6">
    <location>
        <begin position="454"/>
        <end position="475"/>
    </location>
</feature>
<dbReference type="NCBIfam" id="TIGR00360">
    <property type="entry name" value="ComEC_N-term"/>
    <property type="match status" value="1"/>
</dbReference>
<evidence type="ECO:0000313" key="8">
    <source>
        <dbReference type="EMBL" id="OOS25684.1"/>
    </source>
</evidence>
<dbReference type="RefSeq" id="WP_078253441.1">
    <property type="nucleotide sequence ID" value="NZ_MUYU01000006.1"/>
</dbReference>
<dbReference type="InterPro" id="IPR052159">
    <property type="entry name" value="Competence_DNA_uptake"/>
</dbReference>
<comment type="caution">
    <text evidence="8">The sequence shown here is derived from an EMBL/GenBank/DDBJ whole genome shotgun (WGS) entry which is preliminary data.</text>
</comment>